<reference evidence="1" key="1">
    <citation type="submission" date="2020-08" db="EMBL/GenBank/DDBJ databases">
        <title>Multicomponent nature underlies the extraordinary mechanical properties of spider dragline silk.</title>
        <authorList>
            <person name="Kono N."/>
            <person name="Nakamura H."/>
            <person name="Mori M."/>
            <person name="Yoshida Y."/>
            <person name="Ohtoshi R."/>
            <person name="Malay A.D."/>
            <person name="Moran D.A.P."/>
            <person name="Tomita M."/>
            <person name="Numata K."/>
            <person name="Arakawa K."/>
        </authorList>
    </citation>
    <scope>NUCLEOTIDE SEQUENCE</scope>
</reference>
<dbReference type="GO" id="GO:0004386">
    <property type="term" value="F:helicase activity"/>
    <property type="evidence" value="ECO:0007669"/>
    <property type="project" value="UniProtKB-KW"/>
</dbReference>
<dbReference type="Proteomes" id="UP000886998">
    <property type="component" value="Unassembled WGS sequence"/>
</dbReference>
<keyword evidence="1" id="KW-0547">Nucleotide-binding</keyword>
<sequence>MLTEAALNCTAIQKKIRLLYSIVLTTCFPARVETLWDNHKDSLTDDIFHRHRTRLNDLMMTFSEAMYNEALIAIEDICIVIANLPLGSHFGIHSPNRSASDLMNTEMNRELQYNTVEMVAIITHNVPLLTEKQRTIYDRIMLAISAGKGGTGKKFLISLILAKI</sequence>
<organism evidence="1 2">
    <name type="scientific">Trichonephila inaurata madagascariensis</name>
    <dbReference type="NCBI Taxonomy" id="2747483"/>
    <lineage>
        <taxon>Eukaryota</taxon>
        <taxon>Metazoa</taxon>
        <taxon>Ecdysozoa</taxon>
        <taxon>Arthropoda</taxon>
        <taxon>Chelicerata</taxon>
        <taxon>Arachnida</taxon>
        <taxon>Araneae</taxon>
        <taxon>Araneomorphae</taxon>
        <taxon>Entelegynae</taxon>
        <taxon>Araneoidea</taxon>
        <taxon>Nephilidae</taxon>
        <taxon>Trichonephila</taxon>
        <taxon>Trichonephila inaurata</taxon>
    </lineage>
</organism>
<name>A0A8X6WUP0_9ARAC</name>
<evidence type="ECO:0000313" key="2">
    <source>
        <dbReference type="Proteomes" id="UP000886998"/>
    </source>
</evidence>
<dbReference type="AlphaFoldDB" id="A0A8X6WUP0"/>
<dbReference type="EMBL" id="BMAV01002611">
    <property type="protein sequence ID" value="GFY41648.1"/>
    <property type="molecule type" value="Genomic_DNA"/>
</dbReference>
<protein>
    <submittedName>
        <fullName evidence="1">ATP-dependent DNA helicase</fullName>
    </submittedName>
</protein>
<keyword evidence="1" id="KW-0347">Helicase</keyword>
<evidence type="ECO:0000313" key="1">
    <source>
        <dbReference type="EMBL" id="GFY41648.1"/>
    </source>
</evidence>
<comment type="caution">
    <text evidence="1">The sequence shown here is derived from an EMBL/GenBank/DDBJ whole genome shotgun (WGS) entry which is preliminary data.</text>
</comment>
<keyword evidence="1" id="KW-0067">ATP-binding</keyword>
<keyword evidence="1" id="KW-0378">Hydrolase</keyword>
<dbReference type="OrthoDB" id="7789720at2759"/>
<proteinExistence type="predicted"/>
<gene>
    <name evidence="1" type="primary">EVAR_81959_1</name>
    <name evidence="1" type="ORF">TNIN_29051</name>
</gene>
<accession>A0A8X6WUP0</accession>
<keyword evidence="2" id="KW-1185">Reference proteome</keyword>